<accession>A0ABS4AYQ7</accession>
<sequence length="143" mass="14970">MTGDEDWDDAADATPIEETPGYLGHSWDGQLIAGPLLEPLRAFPPYEYQDLIPEHIRPLRILLPSGAVDLAYEPDSDLAMLLEQLPSIEVMADHGPADQGPAGGSGYVFTMANGASEASVAAEVAALIAAVSADLARLKAADG</sequence>
<feature type="region of interest" description="Disordered" evidence="1">
    <location>
        <begin position="1"/>
        <end position="22"/>
    </location>
</feature>
<dbReference type="Proteomes" id="UP000680815">
    <property type="component" value="Unassembled WGS sequence"/>
</dbReference>
<proteinExistence type="predicted"/>
<feature type="compositionally biased region" description="Acidic residues" evidence="1">
    <location>
        <begin position="1"/>
        <end position="11"/>
    </location>
</feature>
<evidence type="ECO:0000313" key="3">
    <source>
        <dbReference type="Proteomes" id="UP000680815"/>
    </source>
</evidence>
<keyword evidence="3" id="KW-1185">Reference proteome</keyword>
<reference evidence="2 3" key="1">
    <citation type="submission" date="2021-03" db="EMBL/GenBank/DDBJ databases">
        <authorList>
            <person name="So Y."/>
        </authorList>
    </citation>
    <scope>NUCLEOTIDE SEQUENCE [LARGE SCALE GENOMIC DNA]</scope>
    <source>
        <strain evidence="2 3">PWR1</strain>
    </source>
</reference>
<evidence type="ECO:0000313" key="2">
    <source>
        <dbReference type="EMBL" id="MBP0465881.1"/>
    </source>
</evidence>
<name>A0ABS4AYQ7_9PROT</name>
<dbReference type="EMBL" id="JAGIYZ010000019">
    <property type="protein sequence ID" value="MBP0465881.1"/>
    <property type="molecule type" value="Genomic_DNA"/>
</dbReference>
<comment type="caution">
    <text evidence="2">The sequence shown here is derived from an EMBL/GenBank/DDBJ whole genome shotgun (WGS) entry which is preliminary data.</text>
</comment>
<dbReference type="RefSeq" id="WP_209353266.1">
    <property type="nucleotide sequence ID" value="NZ_JAGIYZ010000019.1"/>
</dbReference>
<evidence type="ECO:0000256" key="1">
    <source>
        <dbReference type="SAM" id="MobiDB-lite"/>
    </source>
</evidence>
<organism evidence="2 3">
    <name type="scientific">Roseomonas nitratireducens</name>
    <dbReference type="NCBI Taxonomy" id="2820810"/>
    <lineage>
        <taxon>Bacteria</taxon>
        <taxon>Pseudomonadati</taxon>
        <taxon>Pseudomonadota</taxon>
        <taxon>Alphaproteobacteria</taxon>
        <taxon>Acetobacterales</taxon>
        <taxon>Roseomonadaceae</taxon>
        <taxon>Roseomonas</taxon>
    </lineage>
</organism>
<protein>
    <submittedName>
        <fullName evidence="2">Uncharacterized protein</fullName>
    </submittedName>
</protein>
<gene>
    <name evidence="2" type="ORF">J5Y09_18285</name>
</gene>